<accession>A0A1B3SK50</accession>
<dbReference type="Proteomes" id="UP000094378">
    <property type="component" value="Chromosome"/>
</dbReference>
<feature type="transmembrane region" description="Helical" evidence="1">
    <location>
        <begin position="213"/>
        <end position="232"/>
    </location>
</feature>
<dbReference type="AlphaFoldDB" id="A0A1B3SK50"/>
<reference evidence="2 3" key="1">
    <citation type="submission" date="2016-08" db="EMBL/GenBank/DDBJ databases">
        <title>Complete genome sequence of Spiroplasma helicoides TABS-2 (DSM 22551).</title>
        <authorList>
            <person name="Shen W.-Y."/>
            <person name="Lo W.-S."/>
            <person name="Lai Y.-C."/>
            <person name="Kuo C.-H."/>
        </authorList>
    </citation>
    <scope>NUCLEOTIDE SEQUENCE [LARGE SCALE GENOMIC DNA]</scope>
    <source>
        <strain evidence="2 3">TABS-2</strain>
    </source>
</reference>
<feature type="transmembrane region" description="Helical" evidence="1">
    <location>
        <begin position="79"/>
        <end position="98"/>
    </location>
</feature>
<dbReference type="EMBL" id="CP017015">
    <property type="protein sequence ID" value="AOG60306.1"/>
    <property type="molecule type" value="Genomic_DNA"/>
</dbReference>
<dbReference type="KEGG" id="shj:SHELI_v1c03510"/>
<keyword evidence="1" id="KW-1133">Transmembrane helix</keyword>
<feature type="transmembrane region" description="Helical" evidence="1">
    <location>
        <begin position="119"/>
        <end position="145"/>
    </location>
</feature>
<gene>
    <name evidence="2" type="ORF">SHELI_v1c03510</name>
</gene>
<dbReference type="STRING" id="216938.SHELI_v1c03510"/>
<proteinExistence type="predicted"/>
<keyword evidence="1" id="KW-0812">Transmembrane</keyword>
<feature type="transmembrane region" description="Helical" evidence="1">
    <location>
        <begin position="37"/>
        <end position="59"/>
    </location>
</feature>
<feature type="transmembrane region" description="Helical" evidence="1">
    <location>
        <begin position="176"/>
        <end position="201"/>
    </location>
</feature>
<sequence>MNKKIENWLKGKKMEKNKNITINKKEPKNCKLYKTLILMYAALLAGIGIATMVICIIKGRLYGSYSYVQKNQYYQDKYASFYLAGLLIGAYYFLCSINTQTLESLKIWRRTSSLEQAKIIFYTNVFVNTLFVLPIFLNLLCLKYLNSLQKENFEDQEKLDKYYNGEKYYGKSNSSISSIVVLSATLIIIFVEVIAFCIILDEDNNKFRFSSNFIANTLLVPLYFYLNPLVSAKIIAFSNVFLNDKNKVNIKWLIWSQIPTFGLLVIYFYYRKKTKHLDTKAEKIKMLDNEEVET</sequence>
<organism evidence="2 3">
    <name type="scientific">Spiroplasma helicoides</name>
    <dbReference type="NCBI Taxonomy" id="216938"/>
    <lineage>
        <taxon>Bacteria</taxon>
        <taxon>Bacillati</taxon>
        <taxon>Mycoplasmatota</taxon>
        <taxon>Mollicutes</taxon>
        <taxon>Entomoplasmatales</taxon>
        <taxon>Spiroplasmataceae</taxon>
        <taxon>Spiroplasma</taxon>
    </lineage>
</organism>
<keyword evidence="1" id="KW-0472">Membrane</keyword>
<evidence type="ECO:0000313" key="2">
    <source>
        <dbReference type="EMBL" id="AOG60306.1"/>
    </source>
</evidence>
<feature type="transmembrane region" description="Helical" evidence="1">
    <location>
        <begin position="252"/>
        <end position="270"/>
    </location>
</feature>
<evidence type="ECO:0000313" key="3">
    <source>
        <dbReference type="Proteomes" id="UP000094378"/>
    </source>
</evidence>
<name>A0A1B3SK50_9MOLU</name>
<evidence type="ECO:0000256" key="1">
    <source>
        <dbReference type="SAM" id="Phobius"/>
    </source>
</evidence>
<keyword evidence="3" id="KW-1185">Reference proteome</keyword>
<protein>
    <submittedName>
        <fullName evidence="2">Uncharacterized protein</fullName>
    </submittedName>
</protein>